<dbReference type="InterPro" id="IPR006047">
    <property type="entry name" value="GH13_cat_dom"/>
</dbReference>
<dbReference type="Pfam" id="PF09087">
    <property type="entry name" value="Cyc-maltodext_N"/>
    <property type="match status" value="1"/>
</dbReference>
<keyword evidence="2" id="KW-0326">Glycosidase</keyword>
<dbReference type="PANTHER" id="PTHR10357">
    <property type="entry name" value="ALPHA-AMYLASE FAMILY MEMBER"/>
    <property type="match status" value="1"/>
</dbReference>
<evidence type="ECO:0000313" key="5">
    <source>
        <dbReference type="EMBL" id="MBC6996059.1"/>
    </source>
</evidence>
<gene>
    <name evidence="5" type="ORF">H9S92_17955</name>
</gene>
<dbReference type="SUPFAM" id="SSF51445">
    <property type="entry name" value="(Trans)glycosidases"/>
    <property type="match status" value="1"/>
</dbReference>
<dbReference type="Gene3D" id="2.60.40.1180">
    <property type="entry name" value="Golgi alpha-mannosidase II"/>
    <property type="match status" value="1"/>
</dbReference>
<evidence type="ECO:0000256" key="1">
    <source>
        <dbReference type="ARBA" id="ARBA00022801"/>
    </source>
</evidence>
<sequence>MRLLTLLLVLFLCTCVRAQEISRVEPPDWWVGFEQTELQLLVYGKDIGHLRAEINHPGVTLLRTVCPPNANYLFLYLNVAADASPGTFPIVFRDQDREVLRHSYTLQARRDGAAGVQGFNNSDVLYLITPDRFANGDPENDAVASLIEMPKRNFPGGRHGGDIAGMQQRLDYLTDLGITAIWINPVLENDMDQYSYHGYSTTDFYRVDPRFGSNAAYRDFCAAAGAKDVKVIMDMILNHSGSNHWFVVDPPSEDWVNYGGKYVNTNHRRTTVQDVHASEFDRRAFSDGWFVRTMPDLNQRNRLLADYLIQNSIWWIEYAGLAGIRMDTYPYPDKDFMAEWTCAVLREYPNFSIVGEEWSTQPAIVSYWQAGKDNHDGYTSCLPSLMDFPLQDALKLALTEKETWSTGWIKLYETLALDFLYADHDALVVFPDNHDMDRIYTQLGEDPALFRLAMAYTLTTRGTPQLYYGTEILMENSAAPGDHGIIRTDFPGGWAGDKVNGFTGAGLSAEQRAAKDYLRSLLRWRKSAKVIHDGKLMQFAPNNGSYVYFRYTDDEKVMVVLNKGTEGLSLDLSIYEEILPAGATLRDVLTGKEYSTESKTLPLQVNTAYILRVE</sequence>
<keyword evidence="1 5" id="KW-0378">Hydrolase</keyword>
<dbReference type="InterPro" id="IPR017853">
    <property type="entry name" value="GH"/>
</dbReference>
<dbReference type="SMART" id="SM00642">
    <property type="entry name" value="Aamy"/>
    <property type="match status" value="1"/>
</dbReference>
<name>A0A923PMA4_9BACT</name>
<organism evidence="5 6">
    <name type="scientific">Neolewinella lacunae</name>
    <dbReference type="NCBI Taxonomy" id="1517758"/>
    <lineage>
        <taxon>Bacteria</taxon>
        <taxon>Pseudomonadati</taxon>
        <taxon>Bacteroidota</taxon>
        <taxon>Saprospiria</taxon>
        <taxon>Saprospirales</taxon>
        <taxon>Lewinellaceae</taxon>
        <taxon>Neolewinella</taxon>
    </lineage>
</organism>
<dbReference type="RefSeq" id="WP_187468081.1">
    <property type="nucleotide sequence ID" value="NZ_JACSIT010000148.1"/>
</dbReference>
<dbReference type="SUPFAM" id="SSF81296">
    <property type="entry name" value="E set domains"/>
    <property type="match status" value="1"/>
</dbReference>
<feature type="signal peptide" evidence="3">
    <location>
        <begin position="1"/>
        <end position="18"/>
    </location>
</feature>
<feature type="domain" description="Glycosyl hydrolase family 13 catalytic" evidence="4">
    <location>
        <begin position="127"/>
        <end position="525"/>
    </location>
</feature>
<dbReference type="Gene3D" id="3.20.20.80">
    <property type="entry name" value="Glycosidases"/>
    <property type="match status" value="1"/>
</dbReference>
<evidence type="ECO:0000256" key="2">
    <source>
        <dbReference type="ARBA" id="ARBA00023295"/>
    </source>
</evidence>
<keyword evidence="3" id="KW-0732">Signal</keyword>
<dbReference type="AlphaFoldDB" id="A0A923PMA4"/>
<accession>A0A923PMA4</accession>
<dbReference type="Proteomes" id="UP000650081">
    <property type="component" value="Unassembled WGS sequence"/>
</dbReference>
<dbReference type="SUPFAM" id="SSF51011">
    <property type="entry name" value="Glycosyl hydrolase domain"/>
    <property type="match status" value="1"/>
</dbReference>
<dbReference type="Gene3D" id="2.60.40.10">
    <property type="entry name" value="Immunoglobulins"/>
    <property type="match status" value="1"/>
</dbReference>
<protein>
    <submittedName>
        <fullName evidence="5">Glycoside hydrolase family 13 protein</fullName>
    </submittedName>
</protein>
<comment type="caution">
    <text evidence="5">The sequence shown here is derived from an EMBL/GenBank/DDBJ whole genome shotgun (WGS) entry which is preliminary data.</text>
</comment>
<dbReference type="PANTHER" id="PTHR10357:SF210">
    <property type="entry name" value="MALTODEXTRIN GLUCOSIDASE"/>
    <property type="match status" value="1"/>
</dbReference>
<dbReference type="GO" id="GO:0016798">
    <property type="term" value="F:hydrolase activity, acting on glycosyl bonds"/>
    <property type="evidence" value="ECO:0007669"/>
    <property type="project" value="UniProtKB-KW"/>
</dbReference>
<dbReference type="GO" id="GO:0005975">
    <property type="term" value="P:carbohydrate metabolic process"/>
    <property type="evidence" value="ECO:0007669"/>
    <property type="project" value="InterPro"/>
</dbReference>
<keyword evidence="6" id="KW-1185">Reference proteome</keyword>
<dbReference type="EMBL" id="JACSIT010000148">
    <property type="protein sequence ID" value="MBC6996059.1"/>
    <property type="molecule type" value="Genomic_DNA"/>
</dbReference>
<dbReference type="InterPro" id="IPR019492">
    <property type="entry name" value="Cyclo-malto-dextrinase_C"/>
</dbReference>
<dbReference type="CDD" id="cd11340">
    <property type="entry name" value="AmyAc_bac_CMD_like_3"/>
    <property type="match status" value="1"/>
</dbReference>
<evidence type="ECO:0000256" key="3">
    <source>
        <dbReference type="SAM" id="SignalP"/>
    </source>
</evidence>
<dbReference type="InterPro" id="IPR015171">
    <property type="entry name" value="Cyc-maltodext_N"/>
</dbReference>
<dbReference type="InterPro" id="IPR013780">
    <property type="entry name" value="Glyco_hydro_b"/>
</dbReference>
<dbReference type="Pfam" id="PF00128">
    <property type="entry name" value="Alpha-amylase"/>
    <property type="match status" value="1"/>
</dbReference>
<dbReference type="Pfam" id="PF10438">
    <property type="entry name" value="Cyc-maltodext_C"/>
    <property type="match status" value="1"/>
</dbReference>
<dbReference type="InterPro" id="IPR013783">
    <property type="entry name" value="Ig-like_fold"/>
</dbReference>
<proteinExistence type="predicted"/>
<evidence type="ECO:0000259" key="4">
    <source>
        <dbReference type="SMART" id="SM00642"/>
    </source>
</evidence>
<evidence type="ECO:0000313" key="6">
    <source>
        <dbReference type="Proteomes" id="UP000650081"/>
    </source>
</evidence>
<reference evidence="5" key="1">
    <citation type="submission" date="2020-08" db="EMBL/GenBank/DDBJ databases">
        <title>Lewinella bacteria from marine environments.</title>
        <authorList>
            <person name="Zhong Y."/>
        </authorList>
    </citation>
    <scope>NUCLEOTIDE SEQUENCE</scope>
    <source>
        <strain evidence="5">KCTC 42187</strain>
    </source>
</reference>
<dbReference type="InterPro" id="IPR014756">
    <property type="entry name" value="Ig_E-set"/>
</dbReference>
<feature type="chain" id="PRO_5036933017" evidence="3">
    <location>
        <begin position="19"/>
        <end position="614"/>
    </location>
</feature>